<name>A0A0E9LY20_9BACT</name>
<feature type="compositionally biased region" description="Gly residues" evidence="2">
    <location>
        <begin position="90"/>
        <end position="118"/>
    </location>
</feature>
<dbReference type="InterPro" id="IPR000504">
    <property type="entry name" value="RRM_dom"/>
</dbReference>
<evidence type="ECO:0000256" key="2">
    <source>
        <dbReference type="SAM" id="MobiDB-lite"/>
    </source>
</evidence>
<protein>
    <submittedName>
        <fullName evidence="4">RNA-binding protein</fullName>
    </submittedName>
</protein>
<evidence type="ECO:0000256" key="1">
    <source>
        <dbReference type="ARBA" id="ARBA00022884"/>
    </source>
</evidence>
<reference evidence="4 5" key="1">
    <citation type="journal article" date="2015" name="Microbes Environ.">
        <title>Distribution and evolution of nitrogen fixation genes in the phylum bacteroidetes.</title>
        <authorList>
            <person name="Inoue J."/>
            <person name="Oshima K."/>
            <person name="Suda W."/>
            <person name="Sakamoto M."/>
            <person name="Iino T."/>
            <person name="Noda S."/>
            <person name="Hongoh Y."/>
            <person name="Hattori M."/>
            <person name="Ohkuma M."/>
        </authorList>
    </citation>
    <scope>NUCLEOTIDE SEQUENCE [LARGE SCALE GENOMIC DNA]</scope>
    <source>
        <strain evidence="4">JCM 15548</strain>
    </source>
</reference>
<organism evidence="4 5">
    <name type="scientific">Geofilum rubicundum JCM 15548</name>
    <dbReference type="NCBI Taxonomy" id="1236989"/>
    <lineage>
        <taxon>Bacteria</taxon>
        <taxon>Pseudomonadati</taxon>
        <taxon>Bacteroidota</taxon>
        <taxon>Bacteroidia</taxon>
        <taxon>Marinilabiliales</taxon>
        <taxon>Marinilabiliaceae</taxon>
        <taxon>Geofilum</taxon>
    </lineage>
</organism>
<evidence type="ECO:0000313" key="4">
    <source>
        <dbReference type="EMBL" id="GAO30198.1"/>
    </source>
</evidence>
<evidence type="ECO:0000313" key="5">
    <source>
        <dbReference type="Proteomes" id="UP000032900"/>
    </source>
</evidence>
<proteinExistence type="predicted"/>
<dbReference type="InterPro" id="IPR035979">
    <property type="entry name" value="RBD_domain_sf"/>
</dbReference>
<dbReference type="AlphaFoldDB" id="A0A0E9LY20"/>
<dbReference type="InterPro" id="IPR052462">
    <property type="entry name" value="SLIRP/GR-RBP-like"/>
</dbReference>
<dbReference type="STRING" id="1236989.JCM15548_12453"/>
<dbReference type="PROSITE" id="PS50102">
    <property type="entry name" value="RRM"/>
    <property type="match status" value="1"/>
</dbReference>
<dbReference type="CDD" id="cd21608">
    <property type="entry name" value="RRM2_NsCP33_like"/>
    <property type="match status" value="1"/>
</dbReference>
<dbReference type="SUPFAM" id="SSF54928">
    <property type="entry name" value="RNA-binding domain, RBD"/>
    <property type="match status" value="1"/>
</dbReference>
<dbReference type="GO" id="GO:0003723">
    <property type="term" value="F:RNA binding"/>
    <property type="evidence" value="ECO:0007669"/>
    <property type="project" value="UniProtKB-KW"/>
</dbReference>
<feature type="domain" description="RRM" evidence="3">
    <location>
        <begin position="1"/>
        <end position="79"/>
    </location>
</feature>
<keyword evidence="5" id="KW-1185">Reference proteome</keyword>
<dbReference type="OrthoDB" id="9798855at2"/>
<feature type="region of interest" description="Disordered" evidence="2">
    <location>
        <begin position="69"/>
        <end position="126"/>
    </location>
</feature>
<dbReference type="InterPro" id="IPR048289">
    <property type="entry name" value="RRM2_NsCP33-like"/>
</dbReference>
<comment type="caution">
    <text evidence="4">The sequence shown here is derived from an EMBL/GenBank/DDBJ whole genome shotgun (WGS) entry which is preliminary data.</text>
</comment>
<dbReference type="Pfam" id="PF00076">
    <property type="entry name" value="RRM_1"/>
    <property type="match status" value="1"/>
</dbReference>
<dbReference type="EMBL" id="BAZW01000019">
    <property type="protein sequence ID" value="GAO30198.1"/>
    <property type="molecule type" value="Genomic_DNA"/>
</dbReference>
<dbReference type="RefSeq" id="WP_062124970.1">
    <property type="nucleotide sequence ID" value="NZ_BAZW01000019.1"/>
</dbReference>
<evidence type="ECO:0000259" key="3">
    <source>
        <dbReference type="PROSITE" id="PS50102"/>
    </source>
</evidence>
<accession>A0A0E9LY20</accession>
<dbReference type="Gene3D" id="3.30.70.330">
    <property type="match status" value="1"/>
</dbReference>
<dbReference type="Proteomes" id="UP000032900">
    <property type="component" value="Unassembled WGS sequence"/>
</dbReference>
<dbReference type="InterPro" id="IPR012677">
    <property type="entry name" value="Nucleotide-bd_a/b_plait_sf"/>
</dbReference>
<sequence length="126" mass="13565">MNIFVGSLPFRTEEAELKELFEAYGEVASARIITDKFSGRSRGFGFVEMPDDAAAQKAIDELNNSEIDGRAIVVNKSEERKEGDRRRPSGGSGGNRGGFGGGGSRDGNRRSGGGGFNRDGGNRREY</sequence>
<keyword evidence="1" id="KW-0694">RNA-binding</keyword>
<feature type="compositionally biased region" description="Basic and acidic residues" evidence="2">
    <location>
        <begin position="76"/>
        <end position="87"/>
    </location>
</feature>
<dbReference type="SMART" id="SM00360">
    <property type="entry name" value="RRM"/>
    <property type="match status" value="1"/>
</dbReference>
<dbReference type="PANTHER" id="PTHR48027">
    <property type="entry name" value="HETEROGENEOUS NUCLEAR RIBONUCLEOPROTEIN 87F-RELATED"/>
    <property type="match status" value="1"/>
</dbReference>
<gene>
    <name evidence="4" type="ORF">JCM15548_12453</name>
</gene>